<evidence type="ECO:0000313" key="2">
    <source>
        <dbReference type="Proteomes" id="UP000620224"/>
    </source>
</evidence>
<reference evidence="1" key="2">
    <citation type="submission" date="2020-09" db="EMBL/GenBank/DDBJ databases">
        <authorList>
            <person name="Sun Q."/>
            <person name="Ohkuma M."/>
        </authorList>
    </citation>
    <scope>NUCLEOTIDE SEQUENCE</scope>
    <source>
        <strain evidence="1">JCM 4490</strain>
    </source>
</reference>
<evidence type="ECO:0000313" key="1">
    <source>
        <dbReference type="EMBL" id="GGW47700.1"/>
    </source>
</evidence>
<gene>
    <name evidence="1" type="ORF">GCM10010503_25750</name>
</gene>
<dbReference type="AlphaFoldDB" id="A0A918J5A8"/>
<sequence>MQNRAVAADEWTYLCQGLPQVRHLARQRGWAAELEHVLDGLRDGTRSVTAVLEWVCGRLGVPSNSRGYVPVPGQEAVAPPAGSYACPGRRCRRTETREPGAALPECAVSGEPMSFG</sequence>
<proteinExistence type="predicted"/>
<protein>
    <submittedName>
        <fullName evidence="1">Uncharacterized protein</fullName>
    </submittedName>
</protein>
<keyword evidence="2" id="KW-1185">Reference proteome</keyword>
<dbReference type="RefSeq" id="WP_229816028.1">
    <property type="nucleotide sequence ID" value="NZ_BMUE01000004.1"/>
</dbReference>
<organism evidence="1 2">
    <name type="scientific">Streptomyces lucensis JCM 4490</name>
    <dbReference type="NCBI Taxonomy" id="1306176"/>
    <lineage>
        <taxon>Bacteria</taxon>
        <taxon>Bacillati</taxon>
        <taxon>Actinomycetota</taxon>
        <taxon>Actinomycetes</taxon>
        <taxon>Kitasatosporales</taxon>
        <taxon>Streptomycetaceae</taxon>
        <taxon>Streptomyces</taxon>
    </lineage>
</organism>
<comment type="caution">
    <text evidence="1">The sequence shown here is derived from an EMBL/GenBank/DDBJ whole genome shotgun (WGS) entry which is preliminary data.</text>
</comment>
<accession>A0A918J5A8</accession>
<name>A0A918J5A8_9ACTN</name>
<reference evidence="1" key="1">
    <citation type="journal article" date="2014" name="Int. J. Syst. Evol. Microbiol.">
        <title>Complete genome sequence of Corynebacterium casei LMG S-19264T (=DSM 44701T), isolated from a smear-ripened cheese.</title>
        <authorList>
            <consortium name="US DOE Joint Genome Institute (JGI-PGF)"/>
            <person name="Walter F."/>
            <person name="Albersmeier A."/>
            <person name="Kalinowski J."/>
            <person name="Ruckert C."/>
        </authorList>
    </citation>
    <scope>NUCLEOTIDE SEQUENCE</scope>
    <source>
        <strain evidence="1">JCM 4490</strain>
    </source>
</reference>
<dbReference type="EMBL" id="BMUE01000004">
    <property type="protein sequence ID" value="GGW47700.1"/>
    <property type="molecule type" value="Genomic_DNA"/>
</dbReference>
<dbReference type="Proteomes" id="UP000620224">
    <property type="component" value="Unassembled WGS sequence"/>
</dbReference>